<dbReference type="InterPro" id="IPR000195">
    <property type="entry name" value="Rab-GAP-TBC_dom"/>
</dbReference>
<dbReference type="SMART" id="SM00164">
    <property type="entry name" value="TBC"/>
    <property type="match status" value="1"/>
</dbReference>
<evidence type="ECO:0000256" key="1">
    <source>
        <dbReference type="SAM" id="MobiDB-lite"/>
    </source>
</evidence>
<evidence type="ECO:0000259" key="2">
    <source>
        <dbReference type="PROSITE" id="PS50086"/>
    </source>
</evidence>
<dbReference type="Gene3D" id="1.10.472.80">
    <property type="entry name" value="Ypt/Rab-GAP domain of gyp1p, domain 3"/>
    <property type="match status" value="1"/>
</dbReference>
<feature type="non-terminal residue" evidence="3">
    <location>
        <position position="682"/>
    </location>
</feature>
<dbReference type="OrthoDB" id="6418301at2759"/>
<dbReference type="InterPro" id="IPR050302">
    <property type="entry name" value="Rab_GAP_TBC_domain"/>
</dbReference>
<dbReference type="Gene3D" id="1.10.8.270">
    <property type="entry name" value="putative rabgap domain of human tbc1 domain family member 14 like domains"/>
    <property type="match status" value="1"/>
</dbReference>
<dbReference type="GO" id="GO:0016192">
    <property type="term" value="P:vesicle-mediated transport"/>
    <property type="evidence" value="ECO:0007669"/>
    <property type="project" value="UniProtKB-ARBA"/>
</dbReference>
<dbReference type="EMBL" id="KK117776">
    <property type="protein sequence ID" value="KFM71398.1"/>
    <property type="molecule type" value="Genomic_DNA"/>
</dbReference>
<dbReference type="GO" id="GO:0005096">
    <property type="term" value="F:GTPase activator activity"/>
    <property type="evidence" value="ECO:0007669"/>
    <property type="project" value="TreeGrafter"/>
</dbReference>
<dbReference type="FunFam" id="1.10.472.80:FF:000006">
    <property type="entry name" value="TBC1 domain family member 14"/>
    <property type="match status" value="1"/>
</dbReference>
<feature type="region of interest" description="Disordered" evidence="1">
    <location>
        <begin position="132"/>
        <end position="161"/>
    </location>
</feature>
<gene>
    <name evidence="3" type="ORF">X975_10392</name>
</gene>
<dbReference type="GO" id="GO:0031267">
    <property type="term" value="F:small GTPase binding"/>
    <property type="evidence" value="ECO:0007669"/>
    <property type="project" value="TreeGrafter"/>
</dbReference>
<feature type="region of interest" description="Disordered" evidence="1">
    <location>
        <begin position="193"/>
        <end position="216"/>
    </location>
</feature>
<dbReference type="AlphaFoldDB" id="A0A087U209"/>
<dbReference type="PROSITE" id="PS50086">
    <property type="entry name" value="TBC_RABGAP"/>
    <property type="match status" value="1"/>
</dbReference>
<dbReference type="OMA" id="ELFDICT"/>
<dbReference type="Proteomes" id="UP000054359">
    <property type="component" value="Unassembled WGS sequence"/>
</dbReference>
<dbReference type="GO" id="GO:0031410">
    <property type="term" value="C:cytoplasmic vesicle"/>
    <property type="evidence" value="ECO:0007669"/>
    <property type="project" value="UniProtKB-ARBA"/>
</dbReference>
<protein>
    <submittedName>
        <fullName evidence="3">TBC1 domain family member 14</fullName>
    </submittedName>
</protein>
<name>A0A087U209_STEMI</name>
<dbReference type="Pfam" id="PF00566">
    <property type="entry name" value="RabGAP-TBC"/>
    <property type="match status" value="1"/>
</dbReference>
<evidence type="ECO:0000313" key="3">
    <source>
        <dbReference type="EMBL" id="KFM71398.1"/>
    </source>
</evidence>
<feature type="compositionally biased region" description="Polar residues" evidence="1">
    <location>
        <begin position="201"/>
        <end position="216"/>
    </location>
</feature>
<proteinExistence type="predicted"/>
<organism evidence="3 4">
    <name type="scientific">Stegodyphus mimosarum</name>
    <name type="common">African social velvet spider</name>
    <dbReference type="NCBI Taxonomy" id="407821"/>
    <lineage>
        <taxon>Eukaryota</taxon>
        <taxon>Metazoa</taxon>
        <taxon>Ecdysozoa</taxon>
        <taxon>Arthropoda</taxon>
        <taxon>Chelicerata</taxon>
        <taxon>Arachnida</taxon>
        <taxon>Araneae</taxon>
        <taxon>Araneomorphae</taxon>
        <taxon>Entelegynae</taxon>
        <taxon>Eresoidea</taxon>
        <taxon>Eresidae</taxon>
        <taxon>Stegodyphus</taxon>
    </lineage>
</organism>
<dbReference type="SUPFAM" id="SSF47923">
    <property type="entry name" value="Ypt/Rab-GAP domain of gyp1p"/>
    <property type="match status" value="2"/>
</dbReference>
<feature type="compositionally biased region" description="Basic and acidic residues" evidence="1">
    <location>
        <begin position="133"/>
        <end position="156"/>
    </location>
</feature>
<dbReference type="PANTHER" id="PTHR47219">
    <property type="entry name" value="RAB GTPASE-ACTIVATING PROTEIN 1-LIKE"/>
    <property type="match status" value="1"/>
</dbReference>
<dbReference type="PANTHER" id="PTHR47219:SF15">
    <property type="entry name" value="TBC1 DOMAIN FAMILY MEMBER 12 ISOFORM X1"/>
    <property type="match status" value="1"/>
</dbReference>
<dbReference type="FunFam" id="1.10.8.270:FF:000008">
    <property type="entry name" value="Putative TBC1 domain family member 14"/>
    <property type="match status" value="1"/>
</dbReference>
<sequence>MPSSGTEIHSFNEVWTKKPIPPKVLKKTDIDSDIIKEDFDDLLHLKCRLINTVGNERSEVDVKLPYERVHKKGSPVYTVGKKEKPTLDVVLGSIPLVYNPFTKQLELESRSEPQIKNFKCLSSKIGNGTYFPMDRDGTLVQRDHSNTDKTERDTSETRCSSKLSVREKVEVLDRKMEETEKDVIEEGGVDVSNVENHVPRSPTSTSLQHTDTSSFTSMSSAGTEHSFCIGEMRVGSNSSLCYSCDNLQSLSDGSCKGAKPKKWGLSNLFLKLPWKSKSPIESEAELLDQNQRCPSACSSSSRRSDECVPSSTTALILENRPPNLPAKSLEEEIKHKQLYEEMIKGARKKELQDAKFRKKQAYQQQKLEEQLITATKIWNDEILPNWNTSKDSRKTRDLWWKGLPPSVRGRIWKLAIGNDLNITQELFDICTARSKEKIWVTTDTKACDKSDDECESNENAADFIKLDVSRTFPQLGIFQEGGPYHNTLEGILGAYVIYRPDIGYVQGMSFLAAMLLLNMDAVDSFICFCNLLNRQCQLSFFRIEQKMMTAYYSVYEEYFRENLPRLSDVFSKQNLSPDLYLVDWLYTLYSKSLPLDVACRVWDVYLRDGEEFLVKTALGILRMYEDILLEMDFIHLAQFLTKLPEDIDAEKLFSSISAIRMTVNKKSFSCVLQQHIESLASV</sequence>
<dbReference type="InterPro" id="IPR035969">
    <property type="entry name" value="Rab-GAP_TBC_sf"/>
</dbReference>
<feature type="domain" description="Rab-GAP TBC" evidence="2">
    <location>
        <begin position="402"/>
        <end position="609"/>
    </location>
</feature>
<dbReference type="FunFam" id="1.10.10.750:FF:000005">
    <property type="entry name" value="TBC1 domain family member 14"/>
    <property type="match status" value="1"/>
</dbReference>
<accession>A0A087U209</accession>
<keyword evidence="4" id="KW-1185">Reference proteome</keyword>
<dbReference type="Gene3D" id="1.10.10.750">
    <property type="entry name" value="Ypt/Rab-GAP domain of gyp1p, domain 1"/>
    <property type="match status" value="1"/>
</dbReference>
<dbReference type="STRING" id="407821.A0A087U209"/>
<reference evidence="3 4" key="1">
    <citation type="submission" date="2013-11" db="EMBL/GenBank/DDBJ databases">
        <title>Genome sequencing of Stegodyphus mimosarum.</title>
        <authorList>
            <person name="Bechsgaard J."/>
        </authorList>
    </citation>
    <scope>NUCLEOTIDE SEQUENCE [LARGE SCALE GENOMIC DNA]</scope>
</reference>
<dbReference type="GO" id="GO:0005773">
    <property type="term" value="C:vacuole"/>
    <property type="evidence" value="ECO:0007669"/>
    <property type="project" value="UniProtKB-ARBA"/>
</dbReference>
<evidence type="ECO:0000313" key="4">
    <source>
        <dbReference type="Proteomes" id="UP000054359"/>
    </source>
</evidence>